<feature type="binding site" evidence="6">
    <location>
        <position position="76"/>
    </location>
    <ligand>
        <name>S-adenosyl-L-methionine</name>
        <dbReference type="ChEBI" id="CHEBI:59789"/>
    </ligand>
</feature>
<comment type="caution">
    <text evidence="6">Lacks conserved residue(s) required for the propagation of feature annotation.</text>
</comment>
<dbReference type="EC" id="2.1.1.-" evidence="6"/>
<protein>
    <recommendedName>
        <fullName evidence="6">Ribosomal RNA small subunit methyltransferase G</fullName>
        <ecNumber evidence="6">2.1.1.-</ecNumber>
    </recommendedName>
    <alternativeName>
        <fullName evidence="6">16S rRNA 7-methylguanosine methyltransferase</fullName>
        <shortName evidence="6">16S rRNA m7G methyltransferase</shortName>
    </alternativeName>
</protein>
<comment type="subcellular location">
    <subcellularLocation>
        <location evidence="6">Cytoplasm</location>
    </subcellularLocation>
</comment>
<dbReference type="EMBL" id="CP001958">
    <property type="protein sequence ID" value="ADG99494.1"/>
    <property type="molecule type" value="Genomic_DNA"/>
</dbReference>
<keyword evidence="2 6" id="KW-0698">rRNA processing</keyword>
<dbReference type="RefSeq" id="WP_013139941.1">
    <property type="nucleotide sequence ID" value="NC_014168.1"/>
</dbReference>
<dbReference type="Gene3D" id="3.40.50.150">
    <property type="entry name" value="Vaccinia Virus protein VP39"/>
    <property type="match status" value="1"/>
</dbReference>
<evidence type="ECO:0000313" key="7">
    <source>
        <dbReference type="EMBL" id="ADG99494.1"/>
    </source>
</evidence>
<evidence type="ECO:0000256" key="4">
    <source>
        <dbReference type="ARBA" id="ARBA00022679"/>
    </source>
</evidence>
<dbReference type="NCBIfam" id="TIGR00138">
    <property type="entry name" value="rsmG_gidB"/>
    <property type="match status" value="1"/>
</dbReference>
<accession>D6ZEL8</accession>
<feature type="binding site" evidence="6">
    <location>
        <position position="139"/>
    </location>
    <ligand>
        <name>S-adenosyl-L-methionine</name>
        <dbReference type="ChEBI" id="CHEBI:59789"/>
    </ligand>
</feature>
<dbReference type="InterPro" id="IPR029063">
    <property type="entry name" value="SAM-dependent_MTases_sf"/>
</dbReference>
<name>D6ZEL8_SEGRD</name>
<evidence type="ECO:0000256" key="1">
    <source>
        <dbReference type="ARBA" id="ARBA00022490"/>
    </source>
</evidence>
<dbReference type="AlphaFoldDB" id="D6ZEL8"/>
<dbReference type="Pfam" id="PF02527">
    <property type="entry name" value="GidB"/>
    <property type="match status" value="1"/>
</dbReference>
<dbReference type="PANTHER" id="PTHR31760:SF0">
    <property type="entry name" value="S-ADENOSYL-L-METHIONINE-DEPENDENT METHYLTRANSFERASES SUPERFAMILY PROTEIN"/>
    <property type="match status" value="1"/>
</dbReference>
<evidence type="ECO:0000256" key="6">
    <source>
        <dbReference type="HAMAP-Rule" id="MF_00074"/>
    </source>
</evidence>
<feature type="binding site" evidence="6">
    <location>
        <position position="71"/>
    </location>
    <ligand>
        <name>S-adenosyl-L-methionine</name>
        <dbReference type="ChEBI" id="CHEBI:59789"/>
    </ligand>
</feature>
<dbReference type="GO" id="GO:0005829">
    <property type="term" value="C:cytosol"/>
    <property type="evidence" value="ECO:0007669"/>
    <property type="project" value="TreeGrafter"/>
</dbReference>
<dbReference type="HOGENOM" id="CLU_065341_5_0_11"/>
<reference evidence="7 8" key="1">
    <citation type="journal article" date="2010" name="Stand. Genomic Sci.">
        <title>Complete genome sequence of Segniliparus rotundus type strain (CDC 1076).</title>
        <authorList>
            <person name="Sikorski J."/>
            <person name="Lapidus A."/>
            <person name="Copeland A."/>
            <person name="Misra M."/>
            <person name="Glavina Del Rio T."/>
            <person name="Nolan M."/>
            <person name="Lucas S."/>
            <person name="Chen F."/>
            <person name="Tice H."/>
            <person name="Cheng J.F."/>
            <person name="Jando M."/>
            <person name="Schneider S."/>
            <person name="Bruce D."/>
            <person name="Goodwin L."/>
            <person name="Pitluck S."/>
            <person name="Liolios K."/>
            <person name="Mikhailova N."/>
            <person name="Pati A."/>
            <person name="Ivanova N."/>
            <person name="Mavromatis K."/>
            <person name="Chen A."/>
            <person name="Palaniappan K."/>
            <person name="Chertkov O."/>
            <person name="Land M."/>
            <person name="Hauser L."/>
            <person name="Chang Y.J."/>
            <person name="Jeffries C.D."/>
            <person name="Brettin T."/>
            <person name="Detter J.C."/>
            <person name="Han C."/>
            <person name="Rohde M."/>
            <person name="Goker M."/>
            <person name="Bristow J."/>
            <person name="Eisen J.A."/>
            <person name="Markowitz V."/>
            <person name="Hugenholtz P."/>
            <person name="Kyrpides N.C."/>
            <person name="Klenk H.P."/>
        </authorList>
    </citation>
    <scope>NUCLEOTIDE SEQUENCE [LARGE SCALE GENOMIC DNA]</scope>
    <source>
        <strain evidence="8">ATCC BAA-972 / CDC 1076 / CIP 108378 / DSM 44985 / JCM 13578</strain>
    </source>
</reference>
<dbReference type="KEGG" id="srt:Srot_3070"/>
<dbReference type="OrthoDB" id="9808773at2"/>
<dbReference type="Proteomes" id="UP000002247">
    <property type="component" value="Chromosome"/>
</dbReference>
<keyword evidence="1 6" id="KW-0963">Cytoplasm</keyword>
<dbReference type="HAMAP" id="MF_00074">
    <property type="entry name" value="16SrRNA_methyltr_G"/>
    <property type="match status" value="1"/>
</dbReference>
<dbReference type="SUPFAM" id="SSF53335">
    <property type="entry name" value="S-adenosyl-L-methionine-dependent methyltransferases"/>
    <property type="match status" value="1"/>
</dbReference>
<keyword evidence="4 6" id="KW-0808">Transferase</keyword>
<evidence type="ECO:0000256" key="3">
    <source>
        <dbReference type="ARBA" id="ARBA00022603"/>
    </source>
</evidence>
<organism evidence="7 8">
    <name type="scientific">Segniliparus rotundus (strain ATCC BAA-972 / CDC 1076 / CIP 108378 / DSM 44985 / JCM 13578)</name>
    <dbReference type="NCBI Taxonomy" id="640132"/>
    <lineage>
        <taxon>Bacteria</taxon>
        <taxon>Bacillati</taxon>
        <taxon>Actinomycetota</taxon>
        <taxon>Actinomycetes</taxon>
        <taxon>Mycobacteriales</taxon>
        <taxon>Segniliparaceae</taxon>
        <taxon>Segniliparus</taxon>
    </lineage>
</organism>
<keyword evidence="5 6" id="KW-0949">S-adenosyl-L-methionine</keyword>
<comment type="function">
    <text evidence="6">Specifically methylates the N7 position of a guanine in 16S rRNA.</text>
</comment>
<proteinExistence type="inferred from homology"/>
<sequence length="228" mass="24177">MTDLPSEETLAAVFGDRAPVALAYAEWLADVGVAAGLIGPREAERLWERHILNSAAVAELIPAGAHAADLGSGAGLPGIPIAIARSDVRLTLVEPLARRVDPVQQFLRGTSLDVGVLRARAESAEAREHLAPIPVVLSRAVAALDTLARWSSPLLPIGGCLLAVKGRTAQDELSRTARVLRDIGFDEGEIKMCGRDDGGEGPRINATVVVLRKIAEPAGGTRRRRERD</sequence>
<dbReference type="eggNOG" id="COG0357">
    <property type="taxonomic scope" value="Bacteria"/>
</dbReference>
<dbReference type="STRING" id="640132.Srot_3070"/>
<keyword evidence="3 6" id="KW-0489">Methyltransferase</keyword>
<evidence type="ECO:0000313" key="8">
    <source>
        <dbReference type="Proteomes" id="UP000002247"/>
    </source>
</evidence>
<gene>
    <name evidence="6" type="primary">rsmG</name>
    <name evidence="7" type="ordered locus">Srot_3070</name>
</gene>
<keyword evidence="8" id="KW-1185">Reference proteome</keyword>
<feature type="binding site" evidence="6">
    <location>
        <begin position="121"/>
        <end position="122"/>
    </location>
    <ligand>
        <name>S-adenosyl-L-methionine</name>
        <dbReference type="ChEBI" id="CHEBI:59789"/>
    </ligand>
</feature>
<evidence type="ECO:0000256" key="5">
    <source>
        <dbReference type="ARBA" id="ARBA00022691"/>
    </source>
</evidence>
<evidence type="ECO:0000256" key="2">
    <source>
        <dbReference type="ARBA" id="ARBA00022552"/>
    </source>
</evidence>
<dbReference type="GO" id="GO:0070043">
    <property type="term" value="F:rRNA (guanine-N7-)-methyltransferase activity"/>
    <property type="evidence" value="ECO:0007669"/>
    <property type="project" value="UniProtKB-UniRule"/>
</dbReference>
<dbReference type="InterPro" id="IPR003682">
    <property type="entry name" value="rRNA_ssu_MeTfrase_G"/>
</dbReference>
<comment type="similarity">
    <text evidence="6">Belongs to the methyltransferase superfamily. RNA methyltransferase RsmG family.</text>
</comment>
<dbReference type="PANTHER" id="PTHR31760">
    <property type="entry name" value="S-ADENOSYL-L-METHIONINE-DEPENDENT METHYLTRANSFERASES SUPERFAMILY PROTEIN"/>
    <property type="match status" value="1"/>
</dbReference>